<evidence type="ECO:0000259" key="1">
    <source>
        <dbReference type="Pfam" id="PF06985"/>
    </source>
</evidence>
<accession>A0AAN6EWL0</accession>
<dbReference type="PANTHER" id="PTHR24148:SF73">
    <property type="entry name" value="HET DOMAIN PROTEIN (AFU_ORTHOLOGUE AFUA_8G01020)"/>
    <property type="match status" value="1"/>
</dbReference>
<dbReference type="InterPro" id="IPR010730">
    <property type="entry name" value="HET"/>
</dbReference>
<organism evidence="2 3">
    <name type="scientific">Exophiala dermatitidis</name>
    <name type="common">Black yeast-like fungus</name>
    <name type="synonym">Wangiella dermatitidis</name>
    <dbReference type="NCBI Taxonomy" id="5970"/>
    <lineage>
        <taxon>Eukaryota</taxon>
        <taxon>Fungi</taxon>
        <taxon>Dikarya</taxon>
        <taxon>Ascomycota</taxon>
        <taxon>Pezizomycotina</taxon>
        <taxon>Eurotiomycetes</taxon>
        <taxon>Chaetothyriomycetidae</taxon>
        <taxon>Chaetothyriales</taxon>
        <taxon>Herpotrichiellaceae</taxon>
        <taxon>Exophiala</taxon>
    </lineage>
</organism>
<feature type="domain" description="Heterokaryon incompatibility" evidence="1">
    <location>
        <begin position="116"/>
        <end position="256"/>
    </location>
</feature>
<dbReference type="PANTHER" id="PTHR24148">
    <property type="entry name" value="ANKYRIN REPEAT DOMAIN-CONTAINING PROTEIN 39 HOMOLOG-RELATED"/>
    <property type="match status" value="1"/>
</dbReference>
<comment type="caution">
    <text evidence="2">The sequence shown here is derived from an EMBL/GenBank/DDBJ whole genome shotgun (WGS) entry which is preliminary data.</text>
</comment>
<dbReference type="EMBL" id="JAJGCB010000008">
    <property type="protein sequence ID" value="KAJ8991255.1"/>
    <property type="molecule type" value="Genomic_DNA"/>
</dbReference>
<dbReference type="Proteomes" id="UP001161757">
    <property type="component" value="Unassembled WGS sequence"/>
</dbReference>
<evidence type="ECO:0000313" key="3">
    <source>
        <dbReference type="Proteomes" id="UP001161757"/>
    </source>
</evidence>
<dbReference type="InterPro" id="IPR052895">
    <property type="entry name" value="HetReg/Transcr_Mod"/>
</dbReference>
<proteinExistence type="predicted"/>
<reference evidence="2" key="1">
    <citation type="submission" date="2023-01" db="EMBL/GenBank/DDBJ databases">
        <title>Exophiala dermititidis isolated from Cystic Fibrosis Patient.</title>
        <authorList>
            <person name="Kurbessoian T."/>
            <person name="Crocker A."/>
            <person name="Murante D."/>
            <person name="Hogan D.A."/>
            <person name="Stajich J.E."/>
        </authorList>
    </citation>
    <scope>NUCLEOTIDE SEQUENCE</scope>
    <source>
        <strain evidence="2">Ex8</strain>
    </source>
</reference>
<gene>
    <name evidence="2" type="ORF">HRR80_004600</name>
</gene>
<protein>
    <recommendedName>
        <fullName evidence="1">Heterokaryon incompatibility domain-containing protein</fullName>
    </recommendedName>
</protein>
<sequence>MAGRLVTVGVSATLSALMAFEVWRLHGRRHVDPVDKLVTSMAATLSAVVLVVDLWSSSRQVSELDLRAPGPNSQSFRYEPLQEGQIRLLQFGQQEADDGLIHLNLFHAKLSHAPEYVALSYSWGIDKQMATVEILVNHQPYTVSQHLANALHRMKKEGISNIWVDAVCINQRDILEKGKEVTRMFAIYRTAVMVVVWLGTAIGPAEDAWRFAKAVEQLHGAPEKQHDSRKIFDAALCGMERFLSQPYWSRVWIIQEIAAARRARLFWGPYTFDLRALETLMKEYSAWLDAEVASPRYAQTVLSVRTACRAQRQPRLLEILGMTSGSETSHSRDKVYGLLGLVSDGSIFVREPNYSEYVSDNALCLEMTAAHLNWYSSADIIFLRSTVPHQSTLPSWCPDYFHFGIHDFDQNLLSYVCFKDANLGWEKRRAFGAAARMNEIVPDTFQVTDDTLTLKGNFVGVISALGSILGEGPENCNFDNRSPAVEVTATESGKAFRRLLLLCHNQTFGHLSGLDFLALMYALPTAVFHNVQCDRLREWFTSHRDFFHRFCGSFQLPPQSESDGTPIKFRGGSQPFLVREEWKDYFGLNPPTARALPRRGREYPVDSILRSMDCTLQEGLRLMCIRDQTLLGWAHRDAQLGDAVWHIEGCTLPAILRRSADLSQKRGHDVYRLVGHAYVDPVMASGRWIAKENKSRKIHIC</sequence>
<evidence type="ECO:0000313" key="2">
    <source>
        <dbReference type="EMBL" id="KAJ8991255.1"/>
    </source>
</evidence>
<name>A0AAN6EWL0_EXODE</name>
<dbReference type="Pfam" id="PF06985">
    <property type="entry name" value="HET"/>
    <property type="match status" value="1"/>
</dbReference>
<dbReference type="AlphaFoldDB" id="A0AAN6EWL0"/>